<dbReference type="NCBIfam" id="TIGR01890">
    <property type="entry name" value="N-Ac-Glu-synth"/>
    <property type="match status" value="1"/>
</dbReference>
<comment type="caution">
    <text evidence="10">The sequence shown here is derived from an EMBL/GenBank/DDBJ whole genome shotgun (WGS) entry which is preliminary data.</text>
</comment>
<dbReference type="InterPro" id="IPR000182">
    <property type="entry name" value="GNAT_dom"/>
</dbReference>
<name>A0A8S0X9K0_9GAMM</name>
<dbReference type="Gene3D" id="3.40.1160.10">
    <property type="entry name" value="Acetylglutamate kinase-like"/>
    <property type="match status" value="1"/>
</dbReference>
<protein>
    <recommendedName>
        <fullName evidence="8">Amino-acid acetyltransferase</fullName>
        <ecNumber evidence="8">2.3.1.1</ecNumber>
    </recommendedName>
    <alternativeName>
        <fullName evidence="8">N-acetylglutamate synthase</fullName>
        <shortName evidence="8">AGS</shortName>
        <shortName evidence="8">NAGS</shortName>
    </alternativeName>
</protein>
<comment type="miscellaneous">
    <text evidence="8">In bacteria which possess the bifunctional enzyme ornithine acetyltransferase/N-acetylglutamate synthase (ArgJ), ArgA fulfills an anaplerotic role.</text>
</comment>
<evidence type="ECO:0000313" key="11">
    <source>
        <dbReference type="Proteomes" id="UP000494216"/>
    </source>
</evidence>
<dbReference type="InterPro" id="IPR010167">
    <property type="entry name" value="NH2A_AcTrfase"/>
</dbReference>
<dbReference type="GO" id="GO:0006526">
    <property type="term" value="P:L-arginine biosynthetic process"/>
    <property type="evidence" value="ECO:0007669"/>
    <property type="project" value="UniProtKB-UniRule"/>
</dbReference>
<dbReference type="RefSeq" id="WP_174627152.1">
    <property type="nucleotide sequence ID" value="NZ_CADCXN010000100.1"/>
</dbReference>
<dbReference type="SUPFAM" id="SSF53633">
    <property type="entry name" value="Carbamate kinase-like"/>
    <property type="match status" value="1"/>
</dbReference>
<dbReference type="Gene3D" id="3.40.630.30">
    <property type="match status" value="1"/>
</dbReference>
<dbReference type="SUPFAM" id="SSF55729">
    <property type="entry name" value="Acyl-CoA N-acyltransferases (Nat)"/>
    <property type="match status" value="1"/>
</dbReference>
<evidence type="ECO:0000256" key="3">
    <source>
        <dbReference type="ARBA" id="ARBA00022571"/>
    </source>
</evidence>
<keyword evidence="6 8" id="KW-0012">Acyltransferase</keyword>
<comment type="similarity">
    <text evidence="2 8">Belongs to the acetyltransferase family. ArgA subfamily.</text>
</comment>
<dbReference type="InterPro" id="IPR036393">
    <property type="entry name" value="AceGlu_kinase-like_sf"/>
</dbReference>
<accession>A0A8S0X9K0</accession>
<feature type="domain" description="N-acetyltransferase" evidence="9">
    <location>
        <begin position="291"/>
        <end position="430"/>
    </location>
</feature>
<dbReference type="InterPro" id="IPR016181">
    <property type="entry name" value="Acyl_CoA_acyltransferase"/>
</dbReference>
<keyword evidence="4 8" id="KW-0028">Amino-acid biosynthesis</keyword>
<dbReference type="PIRSF" id="PIRSF000423">
    <property type="entry name" value="ArgA"/>
    <property type="match status" value="1"/>
</dbReference>
<evidence type="ECO:0000256" key="7">
    <source>
        <dbReference type="ARBA" id="ARBA00048372"/>
    </source>
</evidence>
<evidence type="ECO:0000256" key="4">
    <source>
        <dbReference type="ARBA" id="ARBA00022605"/>
    </source>
</evidence>
<comment type="subcellular location">
    <subcellularLocation>
        <location evidence="8">Cytoplasm</location>
    </subcellularLocation>
</comment>
<dbReference type="EMBL" id="CADCXN010000100">
    <property type="protein sequence ID" value="CAA9892366.1"/>
    <property type="molecule type" value="Genomic_DNA"/>
</dbReference>
<dbReference type="Proteomes" id="UP000494216">
    <property type="component" value="Unassembled WGS sequence"/>
</dbReference>
<dbReference type="InterPro" id="IPR001048">
    <property type="entry name" value="Asp/Glu/Uridylate_kinase"/>
</dbReference>
<dbReference type="GO" id="GO:0005737">
    <property type="term" value="C:cytoplasm"/>
    <property type="evidence" value="ECO:0007669"/>
    <property type="project" value="UniProtKB-SubCell"/>
</dbReference>
<comment type="catalytic activity">
    <reaction evidence="7 8">
        <text>L-glutamate + acetyl-CoA = N-acetyl-L-glutamate + CoA + H(+)</text>
        <dbReference type="Rhea" id="RHEA:24292"/>
        <dbReference type="ChEBI" id="CHEBI:15378"/>
        <dbReference type="ChEBI" id="CHEBI:29985"/>
        <dbReference type="ChEBI" id="CHEBI:44337"/>
        <dbReference type="ChEBI" id="CHEBI:57287"/>
        <dbReference type="ChEBI" id="CHEBI:57288"/>
        <dbReference type="EC" id="2.3.1.1"/>
    </reaction>
</comment>
<dbReference type="Pfam" id="PF13508">
    <property type="entry name" value="Acetyltransf_7"/>
    <property type="match status" value="1"/>
</dbReference>
<dbReference type="NCBIfam" id="NF003641">
    <property type="entry name" value="PRK05279.1"/>
    <property type="match status" value="1"/>
</dbReference>
<dbReference type="GO" id="GO:0004042">
    <property type="term" value="F:L-glutamate N-acetyltransferase activity"/>
    <property type="evidence" value="ECO:0007669"/>
    <property type="project" value="UniProtKB-UniRule"/>
</dbReference>
<dbReference type="CDD" id="cd04237">
    <property type="entry name" value="AAK_NAGS-ABP"/>
    <property type="match status" value="1"/>
</dbReference>
<dbReference type="PANTHER" id="PTHR30602:SF12">
    <property type="entry name" value="AMINO-ACID ACETYLTRANSFERASE NAGS1, CHLOROPLASTIC-RELATED"/>
    <property type="match status" value="1"/>
</dbReference>
<evidence type="ECO:0000259" key="9">
    <source>
        <dbReference type="PROSITE" id="PS51186"/>
    </source>
</evidence>
<dbReference type="PANTHER" id="PTHR30602">
    <property type="entry name" value="AMINO-ACID ACETYLTRANSFERASE"/>
    <property type="match status" value="1"/>
</dbReference>
<keyword evidence="8" id="KW-0963">Cytoplasm</keyword>
<evidence type="ECO:0000256" key="8">
    <source>
        <dbReference type="HAMAP-Rule" id="MF_01105"/>
    </source>
</evidence>
<evidence type="ECO:0000256" key="5">
    <source>
        <dbReference type="ARBA" id="ARBA00022679"/>
    </source>
</evidence>
<dbReference type="PROSITE" id="PS51186">
    <property type="entry name" value="GNAT"/>
    <property type="match status" value="1"/>
</dbReference>
<keyword evidence="11" id="KW-1185">Reference proteome</keyword>
<keyword evidence="5 8" id="KW-0808">Transferase</keyword>
<proteinExistence type="inferred from homology"/>
<dbReference type="HAMAP" id="MF_01105">
    <property type="entry name" value="N_acetyl_glu_synth"/>
    <property type="match status" value="1"/>
</dbReference>
<organism evidence="10 11">
    <name type="scientific">Candidatus Methylobacter favarea</name>
    <dbReference type="NCBI Taxonomy" id="2707345"/>
    <lineage>
        <taxon>Bacteria</taxon>
        <taxon>Pseudomonadati</taxon>
        <taxon>Pseudomonadota</taxon>
        <taxon>Gammaproteobacteria</taxon>
        <taxon>Methylococcales</taxon>
        <taxon>Methylococcaceae</taxon>
        <taxon>Methylobacter</taxon>
    </lineage>
</organism>
<comment type="pathway">
    <text evidence="1 8">Amino-acid biosynthesis; L-arginine biosynthesis; N(2)-acetyl-L-ornithine from L-glutamate: step 1/4.</text>
</comment>
<dbReference type="Pfam" id="PF00696">
    <property type="entry name" value="AA_kinase"/>
    <property type="match status" value="1"/>
</dbReference>
<gene>
    <name evidence="8 10" type="primary">argA</name>
    <name evidence="10" type="ORF">METHB2_680006</name>
</gene>
<keyword evidence="3 8" id="KW-0055">Arginine biosynthesis</keyword>
<reference evidence="10 11" key="1">
    <citation type="submission" date="2020-02" db="EMBL/GenBank/DDBJ databases">
        <authorList>
            <person name="Hogendoorn C."/>
        </authorList>
    </citation>
    <scope>NUCLEOTIDE SEQUENCE [LARGE SCALE GENOMIC DNA]</scope>
    <source>
        <strain evidence="10">METHB21</strain>
    </source>
</reference>
<dbReference type="AlphaFoldDB" id="A0A8S0X9K0"/>
<dbReference type="CDD" id="cd04301">
    <property type="entry name" value="NAT_SF"/>
    <property type="match status" value="1"/>
</dbReference>
<dbReference type="EC" id="2.3.1.1" evidence="8"/>
<evidence type="ECO:0000256" key="2">
    <source>
        <dbReference type="ARBA" id="ARBA00009145"/>
    </source>
</evidence>
<sequence>MILQNEFVNSFRASSPYIHAHRNKTFVISFGGEAVLAEDFDHHVHDFALLNSLGIRLVLVHGIRPQIDQRLAKLKAPACFHEHLRITDDLALQCVKEAAGLVRVEIEALLSMGLANSPMAGAKIKVASGNFVTAKPLGVIDGVDYCHTGEVRRIDSDAIHQQLDQDNVVLISPIGYSPSGEIFNLSAEQVATAVAIALKAEKLILLTEQSCCNPDSGDHIQQMTTAEAEAFLLHYQEIPDAVRRALKAAIQSCQAEIARVHLIDRTKDGALLLELFTRNGIGTLISSMPYEDLRPAALNDIGGILELIKPLEQQGKLTKRSREKIEMEIADYNVIERDGLVIGCAALHADEQSRSGVIACLAVHPHYQGSARGNRMLDYIYGKARRLALKQLFVLSTQTMHWFIERGFLASDINRLPEPLKNLYNPLRNSRILCKEID</sequence>
<dbReference type="InterPro" id="IPR033719">
    <property type="entry name" value="NAGS_kin"/>
</dbReference>
<evidence type="ECO:0000256" key="6">
    <source>
        <dbReference type="ARBA" id="ARBA00023315"/>
    </source>
</evidence>
<evidence type="ECO:0000313" key="10">
    <source>
        <dbReference type="EMBL" id="CAA9892366.1"/>
    </source>
</evidence>
<evidence type="ECO:0000256" key="1">
    <source>
        <dbReference type="ARBA" id="ARBA00004925"/>
    </source>
</evidence>